<feature type="binding site" evidence="7">
    <location>
        <position position="230"/>
    </location>
    <ligand>
        <name>Fe cation</name>
        <dbReference type="ChEBI" id="CHEBI:24875"/>
        <note>catalytic</note>
    </ligand>
</feature>
<dbReference type="Pfam" id="PF03055">
    <property type="entry name" value="RPE65"/>
    <property type="match status" value="1"/>
</dbReference>
<feature type="binding site" evidence="7">
    <location>
        <position position="279"/>
    </location>
    <ligand>
        <name>Fe cation</name>
        <dbReference type="ChEBI" id="CHEBI:24875"/>
        <note>catalytic</note>
    </ligand>
</feature>
<comment type="similarity">
    <text evidence="1">Belongs to the carotenoid oxygenase family.</text>
</comment>
<evidence type="ECO:0000313" key="9">
    <source>
        <dbReference type="Proteomes" id="UP000747399"/>
    </source>
</evidence>
<reference evidence="8" key="1">
    <citation type="journal article" date="2021" name="Proc. Natl. Acad. Sci. U.S.A.">
        <title>Three genomes in the algal genus Volvox reveal the fate of a haploid sex-determining region after a transition to homothallism.</title>
        <authorList>
            <person name="Yamamoto K."/>
            <person name="Hamaji T."/>
            <person name="Kawai-Toyooka H."/>
            <person name="Matsuzaki R."/>
            <person name="Takahashi F."/>
            <person name="Nishimura Y."/>
            <person name="Kawachi M."/>
            <person name="Noguchi H."/>
            <person name="Minakuchi Y."/>
            <person name="Umen J.G."/>
            <person name="Toyoda A."/>
            <person name="Nozaki H."/>
        </authorList>
    </citation>
    <scope>NUCLEOTIDE SEQUENCE</scope>
    <source>
        <strain evidence="8">NIES-3780</strain>
    </source>
</reference>
<comment type="catalytic activity">
    <reaction evidence="6">
        <text>all-trans-zeaxanthin + 2 O2 = 4,9-dimethyldodeca-2,4,6,8,10-pentaenedial + 2 (3R)-hydroxy-beta-ionone</text>
        <dbReference type="Rhea" id="RHEA:26393"/>
        <dbReference type="ChEBI" id="CHEBI:15379"/>
        <dbReference type="ChEBI" id="CHEBI:27547"/>
        <dbReference type="ChEBI" id="CHEBI:53171"/>
        <dbReference type="ChEBI" id="CHEBI:53173"/>
        <dbReference type="EC" id="1.14.99.n4"/>
    </reaction>
</comment>
<dbReference type="InterPro" id="IPR004294">
    <property type="entry name" value="Carotenoid_Oase"/>
</dbReference>
<evidence type="ECO:0000256" key="5">
    <source>
        <dbReference type="ARBA" id="ARBA00039084"/>
    </source>
</evidence>
<dbReference type="EMBL" id="BNCO01000003">
    <property type="protein sequence ID" value="GIL45174.1"/>
    <property type="molecule type" value="Genomic_DNA"/>
</dbReference>
<evidence type="ECO:0000256" key="3">
    <source>
        <dbReference type="ARBA" id="ARBA00023002"/>
    </source>
</evidence>
<dbReference type="GO" id="GO:0046872">
    <property type="term" value="F:metal ion binding"/>
    <property type="evidence" value="ECO:0007669"/>
    <property type="project" value="UniProtKB-KW"/>
</dbReference>
<dbReference type="GO" id="GO:0016121">
    <property type="term" value="P:carotene catabolic process"/>
    <property type="evidence" value="ECO:0007669"/>
    <property type="project" value="TreeGrafter"/>
</dbReference>
<organism evidence="8 9">
    <name type="scientific">Volvox africanus</name>
    <dbReference type="NCBI Taxonomy" id="51714"/>
    <lineage>
        <taxon>Eukaryota</taxon>
        <taxon>Viridiplantae</taxon>
        <taxon>Chlorophyta</taxon>
        <taxon>core chlorophytes</taxon>
        <taxon>Chlorophyceae</taxon>
        <taxon>CS clade</taxon>
        <taxon>Chlamydomonadales</taxon>
        <taxon>Volvocaceae</taxon>
        <taxon>Volvox</taxon>
    </lineage>
</organism>
<evidence type="ECO:0000256" key="7">
    <source>
        <dbReference type="PIRSR" id="PIRSR604294-1"/>
    </source>
</evidence>
<evidence type="ECO:0000256" key="2">
    <source>
        <dbReference type="ARBA" id="ARBA00022723"/>
    </source>
</evidence>
<dbReference type="PANTHER" id="PTHR10543">
    <property type="entry name" value="BETA-CAROTENE DIOXYGENASE"/>
    <property type="match status" value="1"/>
</dbReference>
<sequence>MASHAFAQRSAPQWLLYAVPATCLSASYLIYKHRRTLYAWAYQLIAKVPSPAGMAYISGNFAPVADELLEELEIVGGKLPEGLDGCYVRIGPNPFFKPVAGYHWFDGDGMLHLVRLRNGKATYCNRFIETERLKQEREVGRPLFVRIGDLYGLRGLALVLLVRLGKAVGIFEYWKGIGTANTALVYHAGRLLALNEGDLPYGVRISCNGLAETMGRLLMKESWSNNFTAHPKLDPENGELLFIGYKLDTKPYLSAGIMDVYGNLVRQWNIDIPRPVMIHDMGATERHLLILDMPLCFDPEAMVKENIMPIKFRKELPTRIGLLRRDQPSCPEGFADVQWFKIPVPGFLVFHVSTSWEEPNGDVKIYVCQMDDFDMSLDGMKHSEVGFLTEYTLSPSTGVAKRRRMSMVQGDFPVINPSKATRKCKWSWMAVFDKSTGPSIMNGLAKMDLEAAPGTDACVAMIKYPPGVTGGEAVFVPRTGATVEDDGYLVVYVYDSKADMSYMNIYNALTMSPTPVASLRMPRRVPYGFHGTWVTEEQLKKQVMWV</sequence>
<dbReference type="Proteomes" id="UP000747399">
    <property type="component" value="Unassembled WGS sequence"/>
</dbReference>
<comment type="cofactor">
    <cofactor evidence="7">
        <name>Fe(2+)</name>
        <dbReference type="ChEBI" id="CHEBI:29033"/>
    </cofactor>
    <text evidence="7">Binds 1 Fe(2+) ion per subunit.</text>
</comment>
<evidence type="ECO:0000256" key="6">
    <source>
        <dbReference type="ARBA" id="ARBA00048709"/>
    </source>
</evidence>
<name>A0A8J4APR9_9CHLO</name>
<accession>A0A8J4APR9</accession>
<keyword evidence="9" id="KW-1185">Reference proteome</keyword>
<dbReference type="GO" id="GO:0009570">
    <property type="term" value="C:chloroplast stroma"/>
    <property type="evidence" value="ECO:0007669"/>
    <property type="project" value="TreeGrafter"/>
</dbReference>
<evidence type="ECO:0000256" key="1">
    <source>
        <dbReference type="ARBA" id="ARBA00006787"/>
    </source>
</evidence>
<feature type="binding site" evidence="7">
    <location>
        <position position="530"/>
    </location>
    <ligand>
        <name>Fe cation</name>
        <dbReference type="ChEBI" id="CHEBI:24875"/>
        <note>catalytic</note>
    </ligand>
</feature>
<keyword evidence="4 7" id="KW-0408">Iron</keyword>
<dbReference type="GO" id="GO:0010436">
    <property type="term" value="F:carotenoid dioxygenase activity"/>
    <property type="evidence" value="ECO:0007669"/>
    <property type="project" value="TreeGrafter"/>
</dbReference>
<protein>
    <recommendedName>
        <fullName evidence="5">carotenoid 9,10-dioxygenase</fullName>
        <ecNumber evidence="5">1.14.99.n4</ecNumber>
    </recommendedName>
</protein>
<dbReference type="EC" id="1.14.99.n4" evidence="5"/>
<keyword evidence="2 7" id="KW-0479">Metal-binding</keyword>
<dbReference type="AlphaFoldDB" id="A0A8J4APR9"/>
<evidence type="ECO:0000256" key="4">
    <source>
        <dbReference type="ARBA" id="ARBA00023004"/>
    </source>
</evidence>
<keyword evidence="3" id="KW-0560">Oxidoreductase</keyword>
<evidence type="ECO:0000313" key="8">
    <source>
        <dbReference type="EMBL" id="GIL45174.1"/>
    </source>
</evidence>
<comment type="caution">
    <text evidence="8">The sequence shown here is derived from an EMBL/GenBank/DDBJ whole genome shotgun (WGS) entry which is preliminary data.</text>
</comment>
<dbReference type="PANTHER" id="PTHR10543:SF89">
    <property type="entry name" value="CAROTENOID 9,10(9',10')-CLEAVAGE DIOXYGENASE 1"/>
    <property type="match status" value="1"/>
</dbReference>
<gene>
    <name evidence="8" type="ORF">Vafri_2503</name>
</gene>
<feature type="binding site" evidence="7">
    <location>
        <position position="351"/>
    </location>
    <ligand>
        <name>Fe cation</name>
        <dbReference type="ChEBI" id="CHEBI:24875"/>
        <note>catalytic</note>
    </ligand>
</feature>
<proteinExistence type="inferred from homology"/>